<dbReference type="InterPro" id="IPR050923">
    <property type="entry name" value="Cell_Proc_Reg/RNA_Proc"/>
</dbReference>
<evidence type="ECO:0000313" key="3">
    <source>
        <dbReference type="Proteomes" id="UP000614200"/>
    </source>
</evidence>
<evidence type="ECO:0000313" key="2">
    <source>
        <dbReference type="EMBL" id="MBF4691853.1"/>
    </source>
</evidence>
<keyword evidence="3" id="KW-1185">Reference proteome</keyword>
<evidence type="ECO:0000259" key="1">
    <source>
        <dbReference type="PROSITE" id="PS50006"/>
    </source>
</evidence>
<reference evidence="2 3" key="1">
    <citation type="submission" date="2020-11" db="EMBL/GenBank/DDBJ databases">
        <title>Fusibacter basophilias sp. nov.</title>
        <authorList>
            <person name="Qiu D."/>
        </authorList>
    </citation>
    <scope>NUCLEOTIDE SEQUENCE [LARGE SCALE GENOMIC DNA]</scope>
    <source>
        <strain evidence="2 3">Q10-2</strain>
    </source>
</reference>
<dbReference type="EMBL" id="JADKNH010000001">
    <property type="protein sequence ID" value="MBF4691853.1"/>
    <property type="molecule type" value="Genomic_DNA"/>
</dbReference>
<dbReference type="InterPro" id="IPR045962">
    <property type="entry name" value="DUF6382"/>
</dbReference>
<gene>
    <name evidence="2" type="ORF">ISU02_01920</name>
</gene>
<dbReference type="InterPro" id="IPR000253">
    <property type="entry name" value="FHA_dom"/>
</dbReference>
<dbReference type="Pfam" id="PF19909">
    <property type="entry name" value="DUF6382"/>
    <property type="match status" value="1"/>
</dbReference>
<dbReference type="Proteomes" id="UP000614200">
    <property type="component" value="Unassembled WGS sequence"/>
</dbReference>
<protein>
    <submittedName>
        <fullName evidence="2">FHA domain-containing protein</fullName>
    </submittedName>
</protein>
<dbReference type="RefSeq" id="WP_194700083.1">
    <property type="nucleotide sequence ID" value="NZ_JADKNH010000001.1"/>
</dbReference>
<proteinExistence type="predicted"/>
<organism evidence="2 3">
    <name type="scientific">Fusibacter ferrireducens</name>
    <dbReference type="NCBI Taxonomy" id="2785058"/>
    <lineage>
        <taxon>Bacteria</taxon>
        <taxon>Bacillati</taxon>
        <taxon>Bacillota</taxon>
        <taxon>Clostridia</taxon>
        <taxon>Eubacteriales</taxon>
        <taxon>Eubacteriales Family XII. Incertae Sedis</taxon>
        <taxon>Fusibacter</taxon>
    </lineage>
</organism>
<dbReference type="SUPFAM" id="SSF49879">
    <property type="entry name" value="SMAD/FHA domain"/>
    <property type="match status" value="1"/>
</dbReference>
<feature type="domain" description="FHA" evidence="1">
    <location>
        <begin position="255"/>
        <end position="304"/>
    </location>
</feature>
<dbReference type="SMART" id="SM00240">
    <property type="entry name" value="FHA"/>
    <property type="match status" value="1"/>
</dbReference>
<name>A0ABR9ZN08_9FIRM</name>
<accession>A0ABR9ZN08</accession>
<dbReference type="InterPro" id="IPR008984">
    <property type="entry name" value="SMAD_FHA_dom_sf"/>
</dbReference>
<dbReference type="PROSITE" id="PS50006">
    <property type="entry name" value="FHA_DOMAIN"/>
    <property type="match status" value="1"/>
</dbReference>
<dbReference type="CDD" id="cd00060">
    <property type="entry name" value="FHA"/>
    <property type="match status" value="1"/>
</dbReference>
<comment type="caution">
    <text evidence="2">The sequence shown here is derived from an EMBL/GenBank/DDBJ whole genome shotgun (WGS) entry which is preliminary data.</text>
</comment>
<dbReference type="Gene3D" id="2.60.200.20">
    <property type="match status" value="1"/>
</dbReference>
<dbReference type="PANTHER" id="PTHR23308">
    <property type="entry name" value="NUCLEAR INHIBITOR OF PROTEIN PHOSPHATASE-1"/>
    <property type="match status" value="1"/>
</dbReference>
<dbReference type="Pfam" id="PF00498">
    <property type="entry name" value="FHA"/>
    <property type="match status" value="1"/>
</dbReference>
<sequence>MSTNNEFHTEVIWGQSPDPIFFKMQQNVPLKALAYLKETRRVGEKYEYEYNVSNFVSVETLINTRQFNMRLFLLLLKNLDALTLQLEQYMLSIDMFIYREDALYFDPSVDQFVWLLLPFNRAEQHVKRQQLYFFRHLLMELEQCHSINMNMLLLKSNFSIAELQAQYLSHVNAAVPSNNQAKQRKGKVEQFKSDLYAKWPFKKNIRKRQSHQSVKHSESPQGGLNLKKTAYVQRHPILISRDQPSVQYKIYYETCLIGRDERCEVSIDETSISREHARLYTQNATFLIEDLNSTNGTFVNNKKILNKTVISHGDELRIGHCDFIFLT</sequence>